<proteinExistence type="inferred from homology"/>
<keyword evidence="4 12" id="KW-0812">Transmembrane</keyword>
<dbReference type="Gene3D" id="1.20.1440.130">
    <property type="entry name" value="VKOR domain"/>
    <property type="match status" value="2"/>
</dbReference>
<organism evidence="15 16">
    <name type="scientific">Lutzomyia longipalpis</name>
    <name type="common">Sand fly</name>
    <dbReference type="NCBI Taxonomy" id="7200"/>
    <lineage>
        <taxon>Eukaryota</taxon>
        <taxon>Metazoa</taxon>
        <taxon>Ecdysozoa</taxon>
        <taxon>Arthropoda</taxon>
        <taxon>Hexapoda</taxon>
        <taxon>Insecta</taxon>
        <taxon>Pterygota</taxon>
        <taxon>Neoptera</taxon>
        <taxon>Endopterygota</taxon>
        <taxon>Diptera</taxon>
        <taxon>Nematocera</taxon>
        <taxon>Psychodoidea</taxon>
        <taxon>Psychodidae</taxon>
        <taxon>Lutzomyia</taxon>
        <taxon>Lutzomyia</taxon>
    </lineage>
</organism>
<dbReference type="GO" id="GO:0048038">
    <property type="term" value="F:quinone binding"/>
    <property type="evidence" value="ECO:0007669"/>
    <property type="project" value="UniProtKB-KW"/>
</dbReference>
<comment type="similarity">
    <text evidence="2">Belongs to the VKOR family.</text>
</comment>
<dbReference type="GO" id="GO:0042373">
    <property type="term" value="P:vitamin K metabolic process"/>
    <property type="evidence" value="ECO:0007669"/>
    <property type="project" value="InterPro"/>
</dbReference>
<dbReference type="EnsemblMetazoa" id="LLOJ004515-RA">
    <property type="protein sequence ID" value="LLOJ004515-PA"/>
    <property type="gene ID" value="LLOJ004515"/>
</dbReference>
<accession>A0A1B0EUN5</accession>
<evidence type="ECO:0000256" key="9">
    <source>
        <dbReference type="ARBA" id="ARBA00023136"/>
    </source>
</evidence>
<name>A0A1B0EUN5_LUTLO</name>
<keyword evidence="16" id="KW-1185">Reference proteome</keyword>
<keyword evidence="11" id="KW-0676">Redox-active center</keyword>
<reference evidence="15" key="3">
    <citation type="submission" date="2020-05" db="UniProtKB">
        <authorList>
            <consortium name="EnsemblMetazoa"/>
        </authorList>
    </citation>
    <scope>IDENTIFICATION</scope>
    <source>
        <strain evidence="15">Jacobina</strain>
    </source>
</reference>
<dbReference type="AlphaFoldDB" id="A0A1B0EUN5"/>
<dbReference type="CDD" id="cd12917">
    <property type="entry name" value="VKOR_euk"/>
    <property type="match status" value="1"/>
</dbReference>
<keyword evidence="6" id="KW-0256">Endoplasmic reticulum</keyword>
<protein>
    <recommendedName>
        <fullName evidence="3">vitamin-K-epoxide reductase (warfarin-sensitive)</fullName>
        <ecNumber evidence="3">1.17.4.4</ecNumber>
    </recommendedName>
</protein>
<keyword evidence="8" id="KW-0560">Oxidoreductase</keyword>
<evidence type="ECO:0000256" key="2">
    <source>
        <dbReference type="ARBA" id="ARBA00006214"/>
    </source>
</evidence>
<dbReference type="EMBL" id="GITU01007474">
    <property type="protein sequence ID" value="MBC1176177.1"/>
    <property type="molecule type" value="Transcribed_RNA"/>
</dbReference>
<evidence type="ECO:0000256" key="3">
    <source>
        <dbReference type="ARBA" id="ARBA00012278"/>
    </source>
</evidence>
<dbReference type="VEuPathDB" id="VectorBase:LLOJ004515"/>
<evidence type="ECO:0000256" key="1">
    <source>
        <dbReference type="ARBA" id="ARBA00004477"/>
    </source>
</evidence>
<dbReference type="InterPro" id="IPR042406">
    <property type="entry name" value="VKORC1/VKORC1L1"/>
</dbReference>
<evidence type="ECO:0000313" key="16">
    <source>
        <dbReference type="Proteomes" id="UP000092461"/>
    </source>
</evidence>
<feature type="transmembrane region" description="Helical" evidence="12">
    <location>
        <begin position="81"/>
        <end position="98"/>
    </location>
</feature>
<dbReference type="Proteomes" id="UP000092461">
    <property type="component" value="Unassembled WGS sequence"/>
</dbReference>
<evidence type="ECO:0000256" key="8">
    <source>
        <dbReference type="ARBA" id="ARBA00023002"/>
    </source>
</evidence>
<dbReference type="InterPro" id="IPR038354">
    <property type="entry name" value="VKOR_sf"/>
</dbReference>
<evidence type="ECO:0000256" key="5">
    <source>
        <dbReference type="ARBA" id="ARBA00022719"/>
    </source>
</evidence>
<dbReference type="GO" id="GO:0005789">
    <property type="term" value="C:endoplasmic reticulum membrane"/>
    <property type="evidence" value="ECO:0007669"/>
    <property type="project" value="UniProtKB-SubCell"/>
</dbReference>
<keyword evidence="7 12" id="KW-1133">Transmembrane helix</keyword>
<evidence type="ECO:0000256" key="12">
    <source>
        <dbReference type="SAM" id="Phobius"/>
    </source>
</evidence>
<evidence type="ECO:0000256" key="11">
    <source>
        <dbReference type="ARBA" id="ARBA00023284"/>
    </source>
</evidence>
<evidence type="ECO:0000256" key="7">
    <source>
        <dbReference type="ARBA" id="ARBA00022989"/>
    </source>
</evidence>
<dbReference type="PANTHER" id="PTHR14519:SF8">
    <property type="entry name" value="VITAMIN K EPOXIDE REDUCTASE COMPLEX SUBUNIT 1"/>
    <property type="match status" value="1"/>
</dbReference>
<keyword evidence="5" id="KW-0874">Quinone</keyword>
<evidence type="ECO:0000259" key="13">
    <source>
        <dbReference type="SMART" id="SM00756"/>
    </source>
</evidence>
<reference evidence="16" key="1">
    <citation type="submission" date="2012-05" db="EMBL/GenBank/DDBJ databases">
        <title>Whole Genome Assembly of Lutzomyia longipalpis.</title>
        <authorList>
            <person name="Richards S."/>
            <person name="Qu C."/>
            <person name="Dillon R."/>
            <person name="Worley K."/>
            <person name="Scherer S."/>
            <person name="Batterton M."/>
            <person name="Taylor A."/>
            <person name="Hawes A."/>
            <person name="Hernandez B."/>
            <person name="Kovar C."/>
            <person name="Mandapat C."/>
            <person name="Pham C."/>
            <person name="Qu C."/>
            <person name="Jing C."/>
            <person name="Bess C."/>
            <person name="Bandaranaike D."/>
            <person name="Ngo D."/>
            <person name="Ongeri F."/>
            <person name="Arias F."/>
            <person name="Lara F."/>
            <person name="Weissenberger G."/>
            <person name="Kamau G."/>
            <person name="Han H."/>
            <person name="Shen H."/>
            <person name="Dinh H."/>
            <person name="Khalil I."/>
            <person name="Jones J."/>
            <person name="Shafer J."/>
            <person name="Jayaseelan J."/>
            <person name="Quiroz J."/>
            <person name="Blankenburg K."/>
            <person name="Nguyen L."/>
            <person name="Jackson L."/>
            <person name="Francisco L."/>
            <person name="Tang L.-Y."/>
            <person name="Pu L.-L."/>
            <person name="Perales L."/>
            <person name="Lorensuhewa L."/>
            <person name="Munidasa M."/>
            <person name="Coyle M."/>
            <person name="Taylor M."/>
            <person name="Puazo M."/>
            <person name="Firestine M."/>
            <person name="Scheel M."/>
            <person name="Javaid M."/>
            <person name="Wang M."/>
            <person name="Li M."/>
            <person name="Tabassum N."/>
            <person name="Saada N."/>
            <person name="Osuji N."/>
            <person name="Aqrawi P."/>
            <person name="Fu Q."/>
            <person name="Thornton R."/>
            <person name="Raj R."/>
            <person name="Goodspeed R."/>
            <person name="Mata R."/>
            <person name="Najjar R."/>
            <person name="Gubbala S."/>
            <person name="Lee S."/>
            <person name="Denson S."/>
            <person name="Patil S."/>
            <person name="Macmil S."/>
            <person name="Qi S."/>
            <person name="Matskevitch T."/>
            <person name="Palculict T."/>
            <person name="Mathew T."/>
            <person name="Vee V."/>
            <person name="Velamala V."/>
            <person name="Korchina V."/>
            <person name="Cai W."/>
            <person name="Liu W."/>
            <person name="Dai W."/>
            <person name="Zou X."/>
            <person name="Zhu Y."/>
            <person name="Zhang Y."/>
            <person name="Wu Y.-Q."/>
            <person name="Xin Y."/>
            <person name="Nazarath L."/>
            <person name="Kovar C."/>
            <person name="Han Y."/>
            <person name="Muzny D."/>
            <person name="Gibbs R."/>
        </authorList>
    </citation>
    <scope>NUCLEOTIDE SEQUENCE [LARGE SCALE GENOMIC DNA]</scope>
    <source>
        <strain evidence="16">Jacobina</strain>
    </source>
</reference>
<dbReference type="SMART" id="SM00756">
    <property type="entry name" value="VKc"/>
    <property type="match status" value="1"/>
</dbReference>
<dbReference type="EMBL" id="AJWK01014107">
    <property type="status" value="NOT_ANNOTATED_CDS"/>
    <property type="molecule type" value="Genomic_DNA"/>
</dbReference>
<dbReference type="InterPro" id="IPR012932">
    <property type="entry name" value="VKOR"/>
</dbReference>
<sequence length="263" mass="29789">MSVNECQFSSSMVVSSMIGLLLSVYTTHVELQLELDNDYEALCDLNEGISCTKVFSSKYGKGFGIVHHILGEESIFNQPNGLFGIFFYALIALLCFVNDSNIARVQIYLCIVSNAMSLYLAYLLYFVLEDFCIVCVSTYVVNGINLYLSVKRYHALVAKECELERKMSDDKTKAKALCHMEDRAGFVNDSNIARVQIYLCIVSNAMSLYLAYLLYFVLEDFCIVCVSTYVVNGINLYLSVKRYHALVAKECELERKMSDDKTK</sequence>
<dbReference type="EC" id="1.17.4.4" evidence="3"/>
<evidence type="ECO:0000256" key="6">
    <source>
        <dbReference type="ARBA" id="ARBA00022824"/>
    </source>
</evidence>
<evidence type="ECO:0000256" key="4">
    <source>
        <dbReference type="ARBA" id="ARBA00022692"/>
    </source>
</evidence>
<feature type="domain" description="Vitamin K epoxide reductase" evidence="13">
    <location>
        <begin position="5"/>
        <end position="153"/>
    </location>
</feature>
<keyword evidence="9 12" id="KW-0472">Membrane</keyword>
<dbReference type="EMBL" id="AJWK01014108">
    <property type="status" value="NOT_ANNOTATED_CDS"/>
    <property type="molecule type" value="Genomic_DNA"/>
</dbReference>
<keyword evidence="10" id="KW-1015">Disulfide bond</keyword>
<dbReference type="Pfam" id="PF07884">
    <property type="entry name" value="VKOR"/>
    <property type="match status" value="2"/>
</dbReference>
<evidence type="ECO:0000313" key="15">
    <source>
        <dbReference type="EnsemblMetazoa" id="LLOJ004515-PA"/>
    </source>
</evidence>
<dbReference type="GO" id="GO:0047057">
    <property type="term" value="F:vitamin-K-epoxide reductase (warfarin-sensitive) activity"/>
    <property type="evidence" value="ECO:0007669"/>
    <property type="project" value="UniProtKB-EC"/>
</dbReference>
<evidence type="ECO:0000256" key="10">
    <source>
        <dbReference type="ARBA" id="ARBA00023157"/>
    </source>
</evidence>
<evidence type="ECO:0000313" key="14">
    <source>
        <dbReference type="EMBL" id="MBC1176177.1"/>
    </source>
</evidence>
<reference evidence="14" key="2">
    <citation type="journal article" date="2020" name="BMC">
        <title>Leishmania infection induces a limited differential gene expression in the sand fly midgut.</title>
        <authorList>
            <person name="Coutinho-Abreu I.V."/>
            <person name="Serafim T.D."/>
            <person name="Meneses C."/>
            <person name="Kamhawi S."/>
            <person name="Oliveira F."/>
            <person name="Valenzuela J.G."/>
        </authorList>
    </citation>
    <scope>NUCLEOTIDE SEQUENCE</scope>
    <source>
        <strain evidence="14">Jacobina</strain>
        <tissue evidence="14">Midgut</tissue>
    </source>
</reference>
<feature type="transmembrane region" description="Helical" evidence="12">
    <location>
        <begin position="197"/>
        <end position="218"/>
    </location>
</feature>
<dbReference type="PANTHER" id="PTHR14519">
    <property type="entry name" value="VITAMIN K EPOXIDE REDUCTASE COMPLEX, SUBUNIT 1"/>
    <property type="match status" value="1"/>
</dbReference>
<feature type="transmembrane region" description="Helical" evidence="12">
    <location>
        <begin position="12"/>
        <end position="29"/>
    </location>
</feature>
<comment type="subcellular location">
    <subcellularLocation>
        <location evidence="1">Endoplasmic reticulum membrane</location>
        <topology evidence="1">Multi-pass membrane protein</topology>
    </subcellularLocation>
</comment>